<keyword evidence="2" id="KW-1185">Reference proteome</keyword>
<comment type="caution">
    <text evidence="1">The sequence shown here is derived from an EMBL/GenBank/DDBJ whole genome shotgun (WGS) entry which is preliminary data.</text>
</comment>
<proteinExistence type="predicted"/>
<name>A0ABR7P6Z6_9FIRM</name>
<dbReference type="EMBL" id="JACRTP010000001">
    <property type="protein sequence ID" value="MBC8627176.1"/>
    <property type="molecule type" value="Genomic_DNA"/>
</dbReference>
<accession>A0ABR7P6Z6</accession>
<protein>
    <submittedName>
        <fullName evidence="1">Uncharacterized protein</fullName>
    </submittedName>
</protein>
<gene>
    <name evidence="1" type="ORF">H8712_00790</name>
</gene>
<evidence type="ECO:0000313" key="1">
    <source>
        <dbReference type="EMBL" id="MBC8627176.1"/>
    </source>
</evidence>
<organism evidence="1 2">
    <name type="scientific">Blautia stercoris</name>
    <dbReference type="NCBI Taxonomy" id="871664"/>
    <lineage>
        <taxon>Bacteria</taxon>
        <taxon>Bacillati</taxon>
        <taxon>Bacillota</taxon>
        <taxon>Clostridia</taxon>
        <taxon>Lachnospirales</taxon>
        <taxon>Lachnospiraceae</taxon>
        <taxon>Blautia</taxon>
    </lineage>
</organism>
<dbReference type="Proteomes" id="UP000661649">
    <property type="component" value="Unassembled WGS sequence"/>
</dbReference>
<reference evidence="1 2" key="1">
    <citation type="submission" date="2020-08" db="EMBL/GenBank/DDBJ databases">
        <title>Genome public.</title>
        <authorList>
            <person name="Liu C."/>
            <person name="Sun Q."/>
        </authorList>
    </citation>
    <scope>NUCLEOTIDE SEQUENCE [LARGE SCALE GENOMIC DNA]</scope>
    <source>
        <strain evidence="1 2">3_YM_SP_D4_24.mj</strain>
    </source>
</reference>
<evidence type="ECO:0000313" key="2">
    <source>
        <dbReference type="Proteomes" id="UP000661649"/>
    </source>
</evidence>
<dbReference type="RefSeq" id="WP_187558036.1">
    <property type="nucleotide sequence ID" value="NZ_DAWEED010000007.1"/>
</dbReference>
<sequence>MKLYNYREKESRKSRVGADVETGEIPVQVRYCTARYTCAGEKEYLRQPDVLKE</sequence>